<feature type="non-terminal residue" evidence="1">
    <location>
        <position position="1"/>
    </location>
</feature>
<dbReference type="Gene3D" id="3.60.10.10">
    <property type="entry name" value="Endonuclease/exonuclease/phosphatase"/>
    <property type="match status" value="1"/>
</dbReference>
<proteinExistence type="predicted"/>
<keyword evidence="2" id="KW-1185">Reference proteome</keyword>
<dbReference type="PANTHER" id="PTHR33116:SF75">
    <property type="entry name" value="RIBONUCLEASE H PROTEIN"/>
    <property type="match status" value="1"/>
</dbReference>
<evidence type="ECO:0000313" key="1">
    <source>
        <dbReference type="EMBL" id="TYJ12132.1"/>
    </source>
</evidence>
<dbReference type="SUPFAM" id="SSF56219">
    <property type="entry name" value="DNase I-like"/>
    <property type="match status" value="1"/>
</dbReference>
<dbReference type="PANTHER" id="PTHR33116">
    <property type="entry name" value="REVERSE TRANSCRIPTASE ZINC-BINDING DOMAIN-CONTAINING PROTEIN-RELATED-RELATED"/>
    <property type="match status" value="1"/>
</dbReference>
<protein>
    <recommendedName>
        <fullName evidence="3">Reverse transcriptase domain-containing protein</fullName>
    </recommendedName>
</protein>
<organism evidence="1 2">
    <name type="scientific">Gossypium mustelinum</name>
    <name type="common">Cotton</name>
    <name type="synonym">Gossypium caicoense</name>
    <dbReference type="NCBI Taxonomy" id="34275"/>
    <lineage>
        <taxon>Eukaryota</taxon>
        <taxon>Viridiplantae</taxon>
        <taxon>Streptophyta</taxon>
        <taxon>Embryophyta</taxon>
        <taxon>Tracheophyta</taxon>
        <taxon>Spermatophyta</taxon>
        <taxon>Magnoliopsida</taxon>
        <taxon>eudicotyledons</taxon>
        <taxon>Gunneridae</taxon>
        <taxon>Pentapetalae</taxon>
        <taxon>rosids</taxon>
        <taxon>malvids</taxon>
        <taxon>Malvales</taxon>
        <taxon>Malvaceae</taxon>
        <taxon>Malvoideae</taxon>
        <taxon>Gossypium</taxon>
    </lineage>
</organism>
<evidence type="ECO:0008006" key="3">
    <source>
        <dbReference type="Google" id="ProtNLM"/>
    </source>
</evidence>
<name>A0A5D2XEG4_GOSMU</name>
<gene>
    <name evidence="1" type="ORF">E1A91_A11G327600v1</name>
</gene>
<reference evidence="1 2" key="1">
    <citation type="submission" date="2019-07" db="EMBL/GenBank/DDBJ databases">
        <title>WGS assembly of Gossypium mustelinum.</title>
        <authorList>
            <person name="Chen Z.J."/>
            <person name="Sreedasyam A."/>
            <person name="Ando A."/>
            <person name="Song Q."/>
            <person name="De L."/>
            <person name="Hulse-Kemp A."/>
            <person name="Ding M."/>
            <person name="Ye W."/>
            <person name="Kirkbride R."/>
            <person name="Jenkins J."/>
            <person name="Plott C."/>
            <person name="Lovell J."/>
            <person name="Lin Y.-M."/>
            <person name="Vaughn R."/>
            <person name="Liu B."/>
            <person name="Li W."/>
            <person name="Simpson S."/>
            <person name="Scheffler B."/>
            <person name="Saski C."/>
            <person name="Grover C."/>
            <person name="Hu G."/>
            <person name="Conover J."/>
            <person name="Carlson J."/>
            <person name="Shu S."/>
            <person name="Boston L."/>
            <person name="Williams M."/>
            <person name="Peterson D."/>
            <person name="Mcgee K."/>
            <person name="Jones D."/>
            <person name="Wendel J."/>
            <person name="Stelly D."/>
            <person name="Grimwood J."/>
            <person name="Schmutz J."/>
        </authorList>
    </citation>
    <scope>NUCLEOTIDE SEQUENCE [LARGE SCALE GENOMIC DNA]</scope>
    <source>
        <strain evidence="1">1408120.09</strain>
    </source>
</reference>
<accession>A0A5D2XEG4</accession>
<sequence length="449" mass="52019">WIVGGDFNTVRNRSERINCSGIEKGSKEFGEFIDRCKLVDLPLMGKKFTWIGSDSKHSRLDRFLIEEDWLGPRPLKFVNACLKKEDYRNLIEMEWLGMGGLKGNMAVKLRTLKGVLNKWNVEVGSTLEKRIMESEDRIKVTDEESEQRKLTKSEMEENCWETVKMDLFGLMTDFLISEKLEKSINLSFITLIPNMESPNEILDFRPICMVSSLYKIVAKVLSHRLRKMVGEVVSDTQCAFIRGRQIFDGVLIQTYDCVRWDFLELNVIPGMTFSHFQFADDTILFLRANENEVSNAKYILRCFEIFSGLNINFKKSFLVGFGVKEETLFRMAAICKLRTRRELPHGIRLLKKVSKKLSGWKSQTLSWGREKKMAKVCWKVVCKPKSKGRAGVVNLRIKNKALLAKWSWRFAVEKDALWRKVITAKYGSERIGNGKTTLFWLDIWCGARP</sequence>
<dbReference type="AlphaFoldDB" id="A0A5D2XEG4"/>
<dbReference type="EMBL" id="CM017646">
    <property type="protein sequence ID" value="TYJ12132.1"/>
    <property type="molecule type" value="Genomic_DNA"/>
</dbReference>
<dbReference type="InterPro" id="IPR036691">
    <property type="entry name" value="Endo/exonu/phosph_ase_sf"/>
</dbReference>
<dbReference type="Proteomes" id="UP000323597">
    <property type="component" value="Chromosome A11"/>
</dbReference>
<evidence type="ECO:0000313" key="2">
    <source>
        <dbReference type="Proteomes" id="UP000323597"/>
    </source>
</evidence>